<evidence type="ECO:0000313" key="1">
    <source>
        <dbReference type="EMBL" id="MDP9905579.1"/>
    </source>
</evidence>
<evidence type="ECO:0000313" key="2">
    <source>
        <dbReference type="EMBL" id="MDQ0178681.1"/>
    </source>
</evidence>
<proteinExistence type="predicted"/>
<gene>
    <name evidence="1" type="ORF">J2S90_002550</name>
    <name evidence="2" type="ORF">J2S93_000088</name>
</gene>
<dbReference type="Proteomes" id="UP001242995">
    <property type="component" value="Unassembled WGS sequence"/>
</dbReference>
<accession>A0AAW8DJL4</accession>
<protein>
    <submittedName>
        <fullName evidence="1">Uncharacterized protein</fullName>
    </submittedName>
</protein>
<dbReference type="EMBL" id="JAUSRG010000006">
    <property type="protein sequence ID" value="MDP9905579.1"/>
    <property type="molecule type" value="Genomic_DNA"/>
</dbReference>
<comment type="caution">
    <text evidence="1">The sequence shown here is derived from an EMBL/GenBank/DDBJ whole genome shotgun (WGS) entry which is preliminary data.</text>
</comment>
<evidence type="ECO:0000313" key="4">
    <source>
        <dbReference type="Proteomes" id="UP001242995"/>
    </source>
</evidence>
<organism evidence="1 4">
    <name type="scientific">Arthrobacter bambusae</name>
    <dbReference type="NCBI Taxonomy" id="1338426"/>
    <lineage>
        <taxon>Bacteria</taxon>
        <taxon>Bacillati</taxon>
        <taxon>Actinomycetota</taxon>
        <taxon>Actinomycetes</taxon>
        <taxon>Micrococcales</taxon>
        <taxon>Micrococcaceae</taxon>
        <taxon>Arthrobacter</taxon>
    </lineage>
</organism>
<reference evidence="1 3" key="1">
    <citation type="submission" date="2023-07" db="EMBL/GenBank/DDBJ databases">
        <title>Sorghum-associated microbial communities from plants grown in Nebraska, USA.</title>
        <authorList>
            <person name="Schachtman D."/>
        </authorList>
    </citation>
    <scope>NUCLEOTIDE SEQUENCE</scope>
    <source>
        <strain evidence="1">DS1006</strain>
        <strain evidence="2 3">DS1016</strain>
    </source>
</reference>
<name>A0AAW8DJL4_9MICC</name>
<keyword evidence="3" id="KW-1185">Reference proteome</keyword>
<sequence length="61" mass="6912">MFGSRHLDLGEHDSHSAADWWKYSQCPWLSREKFGQDAGIRDPNGIVAWHFQVTGIDVGPT</sequence>
<dbReference type="Proteomes" id="UP001230951">
    <property type="component" value="Unassembled WGS sequence"/>
</dbReference>
<dbReference type="AlphaFoldDB" id="A0AAW8DJL4"/>
<evidence type="ECO:0000313" key="3">
    <source>
        <dbReference type="Proteomes" id="UP001230951"/>
    </source>
</evidence>
<dbReference type="EMBL" id="JAUSTF010000001">
    <property type="protein sequence ID" value="MDQ0178681.1"/>
    <property type="molecule type" value="Genomic_DNA"/>
</dbReference>